<organism evidence="1">
    <name type="scientific">Cyprideis torosa</name>
    <dbReference type="NCBI Taxonomy" id="163714"/>
    <lineage>
        <taxon>Eukaryota</taxon>
        <taxon>Metazoa</taxon>
        <taxon>Ecdysozoa</taxon>
        <taxon>Arthropoda</taxon>
        <taxon>Crustacea</taxon>
        <taxon>Oligostraca</taxon>
        <taxon>Ostracoda</taxon>
        <taxon>Podocopa</taxon>
        <taxon>Podocopida</taxon>
        <taxon>Cytherocopina</taxon>
        <taxon>Cytheroidea</taxon>
        <taxon>Cytherideidae</taxon>
        <taxon>Cyprideis</taxon>
    </lineage>
</organism>
<dbReference type="EMBL" id="OB666146">
    <property type="protein sequence ID" value="CAD7233374.1"/>
    <property type="molecule type" value="Genomic_DNA"/>
</dbReference>
<sequence length="197" mass="22532">MIKYNTYCKNNPGLRAEITKSLKGSTFMDIADSYHAWCLTKKQNTGSNLREEDEGSNVQIPLQKLIINVVHPYDEYGMAPFKIELPKTEDPKQQLFLFLANAIVNCRPIHRNILSNFVVINGNQNTGNERVPTTPVKHNHQRISALPCVSKSRMMQAMLRELARNTALLSSIDIRLRKVEEQLTAAPTQHKRMTFLR</sequence>
<evidence type="ECO:0000313" key="1">
    <source>
        <dbReference type="EMBL" id="CAD7233374.1"/>
    </source>
</evidence>
<proteinExistence type="predicted"/>
<accession>A0A7R8WRV1</accession>
<dbReference type="AlphaFoldDB" id="A0A7R8WRV1"/>
<reference evidence="1" key="1">
    <citation type="submission" date="2020-11" db="EMBL/GenBank/DDBJ databases">
        <authorList>
            <person name="Tran Van P."/>
        </authorList>
    </citation>
    <scope>NUCLEOTIDE SEQUENCE</scope>
</reference>
<gene>
    <name evidence="1" type="ORF">CTOB1V02_LOCUS11196</name>
</gene>
<name>A0A7R8WRV1_9CRUS</name>
<protein>
    <submittedName>
        <fullName evidence="1">Uncharacterized protein</fullName>
    </submittedName>
</protein>